<dbReference type="EMBL" id="SJPJ01000001">
    <property type="protein sequence ID" value="TWT82965.1"/>
    <property type="molecule type" value="Genomic_DNA"/>
</dbReference>
<evidence type="ECO:0000256" key="5">
    <source>
        <dbReference type="ARBA" id="ARBA00048142"/>
    </source>
</evidence>
<gene>
    <name evidence="11" type="primary">putA</name>
    <name evidence="11" type="ORF">CA13_44280</name>
</gene>
<evidence type="ECO:0000256" key="2">
    <source>
        <dbReference type="ARBA" id="ARBA00012884"/>
    </source>
</evidence>
<evidence type="ECO:0000313" key="11">
    <source>
        <dbReference type="EMBL" id="TWT82965.1"/>
    </source>
</evidence>
<sequence length="1189" mass="132233">MCASQTNASLADRAVSLAADILKKANTLQTPQERRQQSEFDRMVSNPEDKATLVEMTDQAFRTHSSARVADQLTHLLDVQGVPRFFSPIEQAMLRGFQSFGEYLPGVAVPMVKEKMRRETANVILPAEPDLLAEHLRNRQLHGVQMNVNLLGEAILGEAEARRRIQQCYNALRMPEVRCLSVKISTLYSQISPLARKHSIAKIADRLEALYRVALSESDPDAGLTKFVYLDMEEYRDLCLTAEILCETLDREGMEQVHAGVALQAYVPDSYQVMLRLIDWSKKRVASGCQPLTVRIVKGANLEMERVESSIRGIPQAPYETKMETDANFKRMLRHLIDAAASGELRVGVASHNLFDVALALIWANDSDAMHNVQFEMLEGMANHQRRALSEEDIEMVLYAPACFREGFLNAIGYLIRRLDENTGPENFLRHAYRLLPQSDDFKRLSEGFRQSLEFMDTVNSQPRRAMQIRSGQQIEAKEMALDHFVNEPDTDWSLPENADWIEGVLNQWKGRCIDLTPQTAFPNSSETSDSNIATCFDPSQPEVPVCQYHAATVQEVESAVTRAANDETNWSNTTLEYRHQLLRKVAQNLRDRRGDLIGVMVADGGKTVSEADPEVSEAIDFCEFYPLTVDHWFGHQSIRVRPQGIVAVVSPWNFPLAIPCGGIAASLAAGNRVILKPASQTVLTAWQLCQAFWDAGVPKSVLQLIPCSGQTAEQGLINNPDIDTVILTGGTATAKRMLAVRNDLHLLAETGGKNATIVTAMADRELAVKHVVQSAFGHSGQKCSATSLLLLEEEVFNDDSFRELLADAVESIRVGSSWDLSTRMGPLISPPRAELNRGLKTLEDNESWLVVPEHIVANPNLYRPGVKWNIRPGSFSHLTELFGPVLSVMRFSRLEEAIAIVRSTGYGLTSGIESLDDREIQLWRETTHAGNLYINRSTTGAIVLRQPFGGVGLSAYGPGVKAGGPHYILALMHVENTDDLNHHEKTSSPTPFIDWLNQLPDANPLGEDEIEKLRSASWLQQSAMETEFSKEHDTFRLVGQDNLRRYRSTDAMNLRFEAGDTLSDVLVCLSASIAVNTQITLSIDPGCNPKVKIILESIADAFPGLVHPTEESDHELAVRIASGDVGRLRILTRSTSAEIDTACAEAFVTVVREPVVIDGRIECLRYLDEQSVSYDYHRYGNLGRRGNV</sequence>
<dbReference type="PROSITE" id="PS00070">
    <property type="entry name" value="ALDEHYDE_DEHYDR_CYS"/>
    <property type="match status" value="1"/>
</dbReference>
<feature type="active site" evidence="6 7">
    <location>
        <position position="750"/>
    </location>
</feature>
<name>A0A5C5Z6W0_9BACT</name>
<reference evidence="11 12" key="1">
    <citation type="submission" date="2019-02" db="EMBL/GenBank/DDBJ databases">
        <title>Deep-cultivation of Planctomycetes and their phenomic and genomic characterization uncovers novel biology.</title>
        <authorList>
            <person name="Wiegand S."/>
            <person name="Jogler M."/>
            <person name="Boedeker C."/>
            <person name="Pinto D."/>
            <person name="Vollmers J."/>
            <person name="Rivas-Marin E."/>
            <person name="Kohn T."/>
            <person name="Peeters S.H."/>
            <person name="Heuer A."/>
            <person name="Rast P."/>
            <person name="Oberbeckmann S."/>
            <person name="Bunk B."/>
            <person name="Jeske O."/>
            <person name="Meyerdierks A."/>
            <person name="Storesund J.E."/>
            <person name="Kallscheuer N."/>
            <person name="Luecker S."/>
            <person name="Lage O.M."/>
            <person name="Pohl T."/>
            <person name="Merkel B.J."/>
            <person name="Hornburger P."/>
            <person name="Mueller R.-W."/>
            <person name="Bruemmer F."/>
            <person name="Labrenz M."/>
            <person name="Spormann A.M."/>
            <person name="Op Den Camp H."/>
            <person name="Overmann J."/>
            <person name="Amann R."/>
            <person name="Jetten M.S.M."/>
            <person name="Mascher T."/>
            <person name="Medema M.H."/>
            <person name="Devos D.P."/>
            <person name="Kaster A.-K."/>
            <person name="Ovreas L."/>
            <person name="Rohde M."/>
            <person name="Galperin M.Y."/>
            <person name="Jogler C."/>
        </authorList>
    </citation>
    <scope>NUCLEOTIDE SEQUENCE [LARGE SCALE GENOMIC DNA]</scope>
    <source>
        <strain evidence="11 12">CA13</strain>
    </source>
</reference>
<dbReference type="OrthoDB" id="4503395at2"/>
<dbReference type="SUPFAM" id="SSF51730">
    <property type="entry name" value="FAD-linked oxidoreductase"/>
    <property type="match status" value="1"/>
</dbReference>
<dbReference type="Gene3D" id="3.20.20.220">
    <property type="match status" value="1"/>
</dbReference>
<comment type="caution">
    <text evidence="11">The sequence shown here is derived from an EMBL/GenBank/DDBJ whole genome shotgun (WGS) entry which is preliminary data.</text>
</comment>
<dbReference type="GO" id="GO:0004657">
    <property type="term" value="F:proline dehydrogenase activity"/>
    <property type="evidence" value="ECO:0007669"/>
    <property type="project" value="InterPro"/>
</dbReference>
<dbReference type="Gene3D" id="3.40.309.10">
    <property type="entry name" value="Aldehyde Dehydrogenase, Chain A, domain 2"/>
    <property type="match status" value="1"/>
</dbReference>
<dbReference type="InterPro" id="IPR016160">
    <property type="entry name" value="Ald_DH_CS_CYS"/>
</dbReference>
<keyword evidence="4" id="KW-0520">NAD</keyword>
<dbReference type="RefSeq" id="WP_146399806.1">
    <property type="nucleotide sequence ID" value="NZ_SJPJ01000001.1"/>
</dbReference>
<dbReference type="Pfam" id="PF01619">
    <property type="entry name" value="Pro_dh"/>
    <property type="match status" value="1"/>
</dbReference>
<dbReference type="GO" id="GO:0003842">
    <property type="term" value="F:L-glutamate gamma-semialdehyde dehydrogenase activity"/>
    <property type="evidence" value="ECO:0007669"/>
    <property type="project" value="UniProtKB-EC"/>
</dbReference>
<dbReference type="Proteomes" id="UP000315010">
    <property type="component" value="Unassembled WGS sequence"/>
</dbReference>
<evidence type="ECO:0000256" key="4">
    <source>
        <dbReference type="ARBA" id="ARBA00023027"/>
    </source>
</evidence>
<dbReference type="GO" id="GO:0009898">
    <property type="term" value="C:cytoplasmic side of plasma membrane"/>
    <property type="evidence" value="ECO:0007669"/>
    <property type="project" value="TreeGrafter"/>
</dbReference>
<dbReference type="InterPro" id="IPR029510">
    <property type="entry name" value="Ald_DH_CS_GLU"/>
</dbReference>
<dbReference type="PROSITE" id="PS00687">
    <property type="entry name" value="ALDEHYDE_DEHYDR_GLU"/>
    <property type="match status" value="1"/>
</dbReference>
<keyword evidence="12" id="KW-1185">Reference proteome</keyword>
<proteinExistence type="inferred from homology"/>
<evidence type="ECO:0000259" key="9">
    <source>
        <dbReference type="Pfam" id="PF00171"/>
    </source>
</evidence>
<evidence type="ECO:0000256" key="1">
    <source>
        <dbReference type="ARBA" id="ARBA00004786"/>
    </source>
</evidence>
<keyword evidence="3 8" id="KW-0560">Oxidoreductase</keyword>
<comment type="pathway">
    <text evidence="1">Amino-acid degradation; L-proline degradation into L-glutamate; L-glutamate from L-proline: step 2/2.</text>
</comment>
<evidence type="ECO:0000259" key="10">
    <source>
        <dbReference type="Pfam" id="PF01619"/>
    </source>
</evidence>
<dbReference type="InterPro" id="IPR029041">
    <property type="entry name" value="FAD-linked_oxidoreductase-like"/>
</dbReference>
<comment type="similarity">
    <text evidence="8">Belongs to the aldehyde dehydrogenase family.</text>
</comment>
<dbReference type="InterPro" id="IPR016161">
    <property type="entry name" value="Ald_DH/histidinol_DH"/>
</dbReference>
<dbReference type="PANTHER" id="PTHR42862:SF1">
    <property type="entry name" value="DELTA-1-PYRROLINE-5-CARBOXYLATE DEHYDROGENASE 2, ISOFORM A-RELATED"/>
    <property type="match status" value="1"/>
</dbReference>
<comment type="catalytic activity">
    <reaction evidence="5">
        <text>L-glutamate 5-semialdehyde + NAD(+) + H2O = L-glutamate + NADH + 2 H(+)</text>
        <dbReference type="Rhea" id="RHEA:30235"/>
        <dbReference type="ChEBI" id="CHEBI:15377"/>
        <dbReference type="ChEBI" id="CHEBI:15378"/>
        <dbReference type="ChEBI" id="CHEBI:29985"/>
        <dbReference type="ChEBI" id="CHEBI:57540"/>
        <dbReference type="ChEBI" id="CHEBI:57945"/>
        <dbReference type="ChEBI" id="CHEBI:58066"/>
        <dbReference type="EC" id="1.2.1.88"/>
    </reaction>
</comment>
<evidence type="ECO:0000256" key="3">
    <source>
        <dbReference type="ARBA" id="ARBA00023002"/>
    </source>
</evidence>
<dbReference type="AlphaFoldDB" id="A0A5C5Z6W0"/>
<feature type="domain" description="Proline dehydrogenase" evidence="10">
    <location>
        <begin position="135"/>
        <end position="431"/>
    </location>
</feature>
<dbReference type="FunFam" id="3.40.309.10:FF:000005">
    <property type="entry name" value="1-pyrroline-5-carboxylate dehydrogenase 1"/>
    <property type="match status" value="1"/>
</dbReference>
<protein>
    <recommendedName>
        <fullName evidence="2">L-glutamate gamma-semialdehyde dehydrogenase</fullName>
        <ecNumber evidence="2">1.2.1.88</ecNumber>
    </recommendedName>
</protein>
<evidence type="ECO:0000256" key="8">
    <source>
        <dbReference type="RuleBase" id="RU003345"/>
    </source>
</evidence>
<dbReference type="InterPro" id="IPR015590">
    <property type="entry name" value="Aldehyde_DH_dom"/>
</dbReference>
<dbReference type="InterPro" id="IPR016162">
    <property type="entry name" value="Ald_DH_N"/>
</dbReference>
<dbReference type="InterPro" id="IPR002872">
    <property type="entry name" value="Proline_DH_dom"/>
</dbReference>
<dbReference type="InterPro" id="IPR050485">
    <property type="entry name" value="Proline_metab_enzyme"/>
</dbReference>
<dbReference type="GO" id="GO:0003700">
    <property type="term" value="F:DNA-binding transcription factor activity"/>
    <property type="evidence" value="ECO:0007669"/>
    <property type="project" value="InterPro"/>
</dbReference>
<dbReference type="InterPro" id="IPR025703">
    <property type="entry name" value="Bifunct_PutA"/>
</dbReference>
<dbReference type="PANTHER" id="PTHR42862">
    <property type="entry name" value="DELTA-1-PYRROLINE-5-CARBOXYLATE DEHYDROGENASE 1, ISOFORM A-RELATED"/>
    <property type="match status" value="1"/>
</dbReference>
<evidence type="ECO:0000313" key="12">
    <source>
        <dbReference type="Proteomes" id="UP000315010"/>
    </source>
</evidence>
<organism evidence="11 12">
    <name type="scientific">Novipirellula herctigrandis</name>
    <dbReference type="NCBI Taxonomy" id="2527986"/>
    <lineage>
        <taxon>Bacteria</taxon>
        <taxon>Pseudomonadati</taxon>
        <taxon>Planctomycetota</taxon>
        <taxon>Planctomycetia</taxon>
        <taxon>Pirellulales</taxon>
        <taxon>Pirellulaceae</taxon>
        <taxon>Novipirellula</taxon>
    </lineage>
</organism>
<dbReference type="InterPro" id="IPR016163">
    <property type="entry name" value="Ald_DH_C"/>
</dbReference>
<dbReference type="Gene3D" id="3.40.605.10">
    <property type="entry name" value="Aldehyde Dehydrogenase, Chain A, domain 1"/>
    <property type="match status" value="1"/>
</dbReference>
<dbReference type="SUPFAM" id="SSF53720">
    <property type="entry name" value="ALDH-like"/>
    <property type="match status" value="1"/>
</dbReference>
<dbReference type="EC" id="1.2.1.88" evidence="2"/>
<feature type="active site" evidence="6">
    <location>
        <position position="784"/>
    </location>
</feature>
<feature type="domain" description="Aldehyde dehydrogenase" evidence="9">
    <location>
        <begin position="533"/>
        <end position="975"/>
    </location>
</feature>
<accession>A0A5C5Z6W0</accession>
<dbReference type="GO" id="GO:0010133">
    <property type="term" value="P:L-proline catabolic process to L-glutamate"/>
    <property type="evidence" value="ECO:0007669"/>
    <property type="project" value="InterPro"/>
</dbReference>
<dbReference type="CDD" id="cd07125">
    <property type="entry name" value="ALDH_PutA-P5CDH"/>
    <property type="match status" value="1"/>
</dbReference>
<dbReference type="Pfam" id="PF00171">
    <property type="entry name" value="Aldedh"/>
    <property type="match status" value="1"/>
</dbReference>
<dbReference type="PIRSF" id="PIRSF000197">
    <property type="entry name" value="Bifunct_PutA"/>
    <property type="match status" value="1"/>
</dbReference>
<evidence type="ECO:0000256" key="6">
    <source>
        <dbReference type="PIRSR" id="PIRSR000197-1"/>
    </source>
</evidence>
<evidence type="ECO:0000256" key="7">
    <source>
        <dbReference type="PROSITE-ProRule" id="PRU10007"/>
    </source>
</evidence>